<dbReference type="RefSeq" id="WP_395808602.1">
    <property type="nucleotide sequence ID" value="NZ_CP043494.1"/>
</dbReference>
<reference evidence="2 3" key="1">
    <citation type="submission" date="2019-08" db="EMBL/GenBank/DDBJ databases">
        <title>Archangium and Cystobacter genomes.</title>
        <authorList>
            <person name="Chen I.-C.K."/>
            <person name="Wielgoss S."/>
        </authorList>
    </citation>
    <scope>NUCLEOTIDE SEQUENCE [LARGE SCALE GENOMIC DNA]</scope>
    <source>
        <strain evidence="2 3">Cbm 6</strain>
    </source>
</reference>
<evidence type="ECO:0000259" key="1">
    <source>
        <dbReference type="Pfam" id="PF07791"/>
    </source>
</evidence>
<gene>
    <name evidence="2" type="ORF">F0U60_42245</name>
</gene>
<dbReference type="Pfam" id="PF07791">
    <property type="entry name" value="Imm11"/>
    <property type="match status" value="1"/>
</dbReference>
<accession>A0ABY9X3P2</accession>
<organism evidence="2 3">
    <name type="scientific">Archangium minus</name>
    <dbReference type="NCBI Taxonomy" id="83450"/>
    <lineage>
        <taxon>Bacteria</taxon>
        <taxon>Pseudomonadati</taxon>
        <taxon>Myxococcota</taxon>
        <taxon>Myxococcia</taxon>
        <taxon>Myxococcales</taxon>
        <taxon>Cystobacterineae</taxon>
        <taxon>Archangiaceae</taxon>
        <taxon>Archangium</taxon>
    </lineage>
</organism>
<evidence type="ECO:0000313" key="2">
    <source>
        <dbReference type="EMBL" id="WNG50011.1"/>
    </source>
</evidence>
<keyword evidence="3" id="KW-1185">Reference proteome</keyword>
<dbReference type="Proteomes" id="UP001611383">
    <property type="component" value="Chromosome"/>
</dbReference>
<name>A0ABY9X3P2_9BACT</name>
<dbReference type="InterPro" id="IPR012433">
    <property type="entry name" value="Imm11"/>
</dbReference>
<sequence>MAPHDYFLLIQDHTDENCLVNTLPGELNKTSWAAAEGVPMAANYPAGVRLDMAARHPGLVVPDFIPNTVQLNLVSGRMKPLLEKEAGVEIEFLSFVLHDHKGRVAAPDCYIANVLGSQDCADLKKTRGEKTVGEPGKFEVIKQLHLDPAKVPADLKLFRLGSMPNLLIIRDDLRATFEQNGVTGARYVAMGERGYFV</sequence>
<dbReference type="EMBL" id="CP043494">
    <property type="protein sequence ID" value="WNG50011.1"/>
    <property type="molecule type" value="Genomic_DNA"/>
</dbReference>
<evidence type="ECO:0000313" key="3">
    <source>
        <dbReference type="Proteomes" id="UP001611383"/>
    </source>
</evidence>
<proteinExistence type="predicted"/>
<feature type="domain" description="Immunity MXAN-0049 protein" evidence="1">
    <location>
        <begin position="44"/>
        <end position="191"/>
    </location>
</feature>
<protein>
    <recommendedName>
        <fullName evidence="1">Immunity MXAN-0049 protein domain-containing protein</fullName>
    </recommendedName>
</protein>